<feature type="compositionally biased region" description="Acidic residues" evidence="4">
    <location>
        <begin position="2243"/>
        <end position="2252"/>
    </location>
</feature>
<evidence type="ECO:0000313" key="8">
    <source>
        <dbReference type="Proteomes" id="UP000076858"/>
    </source>
</evidence>
<dbReference type="InterPro" id="IPR020904">
    <property type="entry name" value="Sc_DH/Rdtase_CS"/>
</dbReference>
<feature type="region of interest" description="Disordered" evidence="4">
    <location>
        <begin position="1086"/>
        <end position="1109"/>
    </location>
</feature>
<dbReference type="PROSITE" id="PS50234">
    <property type="entry name" value="VWFA"/>
    <property type="match status" value="1"/>
</dbReference>
<feature type="compositionally biased region" description="Acidic residues" evidence="4">
    <location>
        <begin position="2485"/>
        <end position="2498"/>
    </location>
</feature>
<dbReference type="PRINTS" id="PR00081">
    <property type="entry name" value="GDHRDH"/>
</dbReference>
<dbReference type="GO" id="GO:0000027">
    <property type="term" value="P:ribosomal large subunit assembly"/>
    <property type="evidence" value="ECO:0007669"/>
    <property type="project" value="TreeGrafter"/>
</dbReference>
<dbReference type="InterPro" id="IPR036465">
    <property type="entry name" value="vWFA_dom_sf"/>
</dbReference>
<evidence type="ECO:0000259" key="6">
    <source>
        <dbReference type="PROSITE" id="PS50234"/>
    </source>
</evidence>
<feature type="compositionally biased region" description="Basic and acidic residues" evidence="4">
    <location>
        <begin position="2567"/>
        <end position="2578"/>
    </location>
</feature>
<feature type="compositionally biased region" description="Basic and acidic residues" evidence="4">
    <location>
        <begin position="2438"/>
        <end position="2449"/>
    </location>
</feature>
<feature type="compositionally biased region" description="Acidic residues" evidence="4">
    <location>
        <begin position="2123"/>
        <end position="2138"/>
    </location>
</feature>
<keyword evidence="5" id="KW-0472">Membrane</keyword>
<evidence type="ECO:0000256" key="5">
    <source>
        <dbReference type="SAM" id="Phobius"/>
    </source>
</evidence>
<dbReference type="GO" id="GO:0005524">
    <property type="term" value="F:ATP binding"/>
    <property type="evidence" value="ECO:0007669"/>
    <property type="project" value="UniProtKB-KW"/>
</dbReference>
<protein>
    <submittedName>
        <fullName evidence="7">Retinol dehydrogenase 8</fullName>
    </submittedName>
</protein>
<keyword evidence="1" id="KW-0547">Nucleotide-binding</keyword>
<dbReference type="InterPro" id="IPR027417">
    <property type="entry name" value="P-loop_NTPase"/>
</dbReference>
<feature type="compositionally biased region" description="Basic and acidic residues" evidence="4">
    <location>
        <begin position="2315"/>
        <end position="2326"/>
    </location>
</feature>
<dbReference type="PROSITE" id="PS00061">
    <property type="entry name" value="ADH_SHORT"/>
    <property type="match status" value="1"/>
</dbReference>
<dbReference type="Proteomes" id="UP000076858">
    <property type="component" value="Unassembled WGS sequence"/>
</dbReference>
<proteinExistence type="predicted"/>
<feature type="compositionally biased region" description="Acidic residues" evidence="4">
    <location>
        <begin position="2305"/>
        <end position="2314"/>
    </location>
</feature>
<dbReference type="GO" id="GO:0016491">
    <property type="term" value="F:oxidoreductase activity"/>
    <property type="evidence" value="ECO:0007669"/>
    <property type="project" value="UniProtKB-KW"/>
</dbReference>
<evidence type="ECO:0000256" key="3">
    <source>
        <dbReference type="ARBA" id="ARBA00023002"/>
    </source>
</evidence>
<feature type="compositionally biased region" description="Acidic residues" evidence="4">
    <location>
        <begin position="2262"/>
        <end position="2273"/>
    </location>
</feature>
<keyword evidence="2" id="KW-0067">ATP-binding</keyword>
<dbReference type="CDD" id="cd01460">
    <property type="entry name" value="vWA_midasin"/>
    <property type="match status" value="1"/>
</dbReference>
<dbReference type="Gene3D" id="3.40.50.300">
    <property type="entry name" value="P-loop containing nucleotide triphosphate hydrolases"/>
    <property type="match status" value="1"/>
</dbReference>
<feature type="compositionally biased region" description="Basic and acidic residues" evidence="4">
    <location>
        <begin position="2378"/>
        <end position="2399"/>
    </location>
</feature>
<feature type="compositionally biased region" description="Acidic residues" evidence="4">
    <location>
        <begin position="2283"/>
        <end position="2293"/>
    </location>
</feature>
<feature type="compositionally biased region" description="Basic and acidic residues" evidence="4">
    <location>
        <begin position="2535"/>
        <end position="2545"/>
    </location>
</feature>
<dbReference type="InterPro" id="IPR011704">
    <property type="entry name" value="ATPase_dyneun-rel_AAA"/>
</dbReference>
<dbReference type="Pfam" id="PF07728">
    <property type="entry name" value="AAA_5"/>
    <property type="match status" value="1"/>
</dbReference>
<dbReference type="InterPro" id="IPR002347">
    <property type="entry name" value="SDR_fam"/>
</dbReference>
<feature type="compositionally biased region" description="Basic and acidic residues" evidence="4">
    <location>
        <begin position="2465"/>
        <end position="2484"/>
    </location>
</feature>
<keyword evidence="5" id="KW-1133">Transmembrane helix</keyword>
<dbReference type="FunFam" id="3.40.50.410:FF:000028">
    <property type="entry name" value="Midasin"/>
    <property type="match status" value="1"/>
</dbReference>
<feature type="compositionally biased region" description="Acidic residues" evidence="4">
    <location>
        <begin position="2546"/>
        <end position="2564"/>
    </location>
</feature>
<dbReference type="GO" id="GO:0016887">
    <property type="term" value="F:ATP hydrolysis activity"/>
    <property type="evidence" value="ECO:0007669"/>
    <property type="project" value="InterPro"/>
</dbReference>
<dbReference type="PANTHER" id="PTHR48103">
    <property type="entry name" value="MIDASIN-RELATED"/>
    <property type="match status" value="1"/>
</dbReference>
<feature type="transmembrane region" description="Helical" evidence="5">
    <location>
        <begin position="3105"/>
        <end position="3123"/>
    </location>
</feature>
<evidence type="ECO:0000313" key="7">
    <source>
        <dbReference type="EMBL" id="KZS14976.1"/>
    </source>
</evidence>
<organism evidence="7 8">
    <name type="scientific">Daphnia magna</name>
    <dbReference type="NCBI Taxonomy" id="35525"/>
    <lineage>
        <taxon>Eukaryota</taxon>
        <taxon>Metazoa</taxon>
        <taxon>Ecdysozoa</taxon>
        <taxon>Arthropoda</taxon>
        <taxon>Crustacea</taxon>
        <taxon>Branchiopoda</taxon>
        <taxon>Diplostraca</taxon>
        <taxon>Cladocera</taxon>
        <taxon>Anomopoda</taxon>
        <taxon>Daphniidae</taxon>
        <taxon>Daphnia</taxon>
    </lineage>
</organism>
<dbReference type="EMBL" id="LRGB01000930">
    <property type="protein sequence ID" value="KZS14976.1"/>
    <property type="molecule type" value="Genomic_DNA"/>
</dbReference>
<feature type="domain" description="VWFA" evidence="6">
    <location>
        <begin position="2737"/>
        <end position="2905"/>
    </location>
</feature>
<feature type="region of interest" description="Disordered" evidence="4">
    <location>
        <begin position="2519"/>
        <end position="2595"/>
    </location>
</feature>
<feature type="compositionally biased region" description="Basic and acidic residues" evidence="4">
    <location>
        <begin position="2421"/>
        <end position="2430"/>
    </location>
</feature>
<dbReference type="GO" id="GO:0030687">
    <property type="term" value="C:preribosome, large subunit precursor"/>
    <property type="evidence" value="ECO:0007669"/>
    <property type="project" value="TreeGrafter"/>
</dbReference>
<keyword evidence="8" id="KW-1185">Reference proteome</keyword>
<sequence length="3443" mass="387410">MANVTAMAWLRPRPAIRLKSCDKYPAYFARLALCADKRGKYLSTDSLKDGAGDVGRANQMIIPLYVVGDVNRTLEELAAQVDGLVRQAVRHRLAQSVNNPAVVSLLESWESYKKLSIAGQEVVRTTVDEAQHVERRAQLLEKVLQLLDDNPELSASAAQIKTKLDKVVQQAVRGVGVSSSGGCFEWVDSMLVKALRHGHWLLVDNVNLCSSSVLDRLNGLLEPGGHLALSERGVIDGNIPIVKPHPEFRLFLAMDPRHGEISRAMRNRGIELYLPGSEEQEFSENDLASVLCAAGLTNPLLQQILLHFHQWLCRDLLPIGERPTLTELVQAATLTAQRLQMFTTANPLSCLDDSCAEVYLRNIRSPQDKEAGRLVLATLLQSAFTGEAQTDRHPAPSALSTRQIQLSSVLARIRQASLLVQQLADTDARQDAVLFLYLTASGKDVDWRKDCIGKTTSSETLSIRLAEILRTQLTNSSELPWDPRWFGNICRHHFNADVNVEDGQALLNNRVSLALFWAAWNASRAEIAHPPGRTLAALSRAIEAGTLAEEAAPDKLLVSIPRFLSRLDEVVQRLFSAAEVQLTNKDWADLMEALEMRRHMLDVEALSVDSDELETTLSRIAQYWSWLLKRTVPVISALLQRFPVASLDMPIEVDRSQAVVLSRRLRRWLEQRVEPCCLPAVVVSAQGSQLVRSVGRVICEGDIDKLTQLERELNRTSLEAPSDTLCGLVSAGGTGSAALFQAGPLPWIESHLAHWEIVTRMSWSRREQYQAVSPLFSAIAANVIEGDGQVPLGQSEEKRARLKMLKEVLWINADKLQRPDFDPMLNDHRLAVQSIQHLIQGVFIETTKRARDYVENPLDPVEKRKLKAELRRREADKVHAFLRVHRLHHQLVVGERLDQLVKDIRHYVNSVASPKSVMALHDKLREFQSGRDQSGMIVSQAELWLAAQRSFYQSLKNKYVEYPDIIVPVLSGIAQMIHGAELLVRNVKAVAWRTDFGDDNPDWSDSIADLFDRPSRLAAEQPAGVVALAQLCTSTEDIERYTFHAQRINPHAWKTQTAILDALVSSWSASEDRRKQRELEKESLYKSRTIHHEGEEESGPVAMETDESEQDDLRDFELTPQDQQFICERHVSLLLRWARSVFISASDESATLPSSAGGFSMRYPLLGRITATLEPCLSTQFDRRLIGAHVIFLEHVLRNGQTEGLSSDKFDFYYDSRIDEAVQCRPVLEHLRVRIVDLLSQWPGHATLMDVAKLIDRILSFAVDSPIMKLVTGLEMLLTKCHEWEANAHRGVSISDDIHALSRLILRWRTLELDGWKLCLDNVEKRAAGTASKYWFHLYSTITSLLNDETGMAELTPIQSTLRQFMESATLGQYEMRLRMLRAFACHVALSGRHEPLLRLLWHAVLFYGQFLPLVIKRKTSLRQPIDKKVKDFIKIMRWNDINYYALKEAVHKAHATLHRHMKEWHDILEQPAKIVLSEPGVELETETVSSLVPITVEPFIGNAQSMAGFDAVPLAEHSVLSRLPSLYAKSLNLCAKTLRKSPFQRRIQAVDDLVGTVISSVNQLQRLKVISSGADKERQKNEAKSISMRKRKSLYQLFRSLQQMGISYRKGTFLWSQDKALSSLEIVLPILDVEASLEHLPERATHSVIRNAWNKGPHYYTRCLARLAISAKLLEKPSSELGPATVERLKGFAAQFMSVVQDQWTKCSETLDKLVHLRMLTAQLNGFRSSPEPVPECLAVVNDLDHLWQLVVDALAVLEEFESLMRACPSGVFDVVQLRLEDGTTKPVTKEVATYLSSLRAQLASKLVEVRQDLEKHFHLYRIASTSSWLFSSDQWHCIVRGFKTIDESQSLLEQMVSVAGPQNFGSSLEHLRRRFNAAVQGFQSQKISRQSRESRVQAADVDKLCQSVLHGIQEIFKKYNETGEPKAEEDEDDDFEVDHLTSKLVSEMETDLSKMLRLDGTMAEMSRLVEMVKDDSYHARLLSQCAPVFDQYVFVVEYYLSSQLATLRASSKLLSVLLNVFNQLLEKGFCLPSELDDSKEGGSGTKFEDNESGGLGDGEGAKDVSDQIQDEDQLDTARQQGQEEESDEKDDKNGPKEEENGIEMSEDFDAELQDREKKEDADGDEDSGKEEDEDEDKMDKEMGDTGEDADQLEEKVWGSDEEDDDDSDQDQEEGQGDGQKTESEMTAKQGDDEEQEDGENDKGPEKKTDKPKNMDDEDDENVNDDQVDPYHTSHEPPPEPEPLDVPDDLNLDGGNPKDKDEEELDTEENPFDIDAMKHEPELEEKDAEEEEDAKKEEQPIPDGAEEDAGEDTAEPKENDQQPKDGDEEEDGGEESKEKEMEESAEGDDPQKADAPDQAVPSMDQPSETEAQPATEESVKGSQDKTARKDTAENKPEEDGGQNQEADNEDVEGIGMAESRQNKGHEGQEQSKVNRKTAKDEKEKEKGKGKPRKPGQSDPNRALADQRKERVLQVHTTEKKSQQDEDEGPEQDEDAVNEENLFEHVKKVDQLYDALAKDAATEEQAKEQLSVLQQKEEEDLKDKQDEAEEDIAMKDEDVDEDQSSVDQREAEKVSDSKKKGRRRGEAQGMEEDMEENLVEIEGEIVPTLTAQRGPESSFMTQPELMALPESVVSMETVEELRCDLEQRLATWSTTHIDDSEGQDTWRKLEMVTSGLAQDLCEQLRLILEPSQASRLKGDYRTGKRLNMRKVIPYIASQFRKDRIWLRRTKPAQRNYQIVLAVDDSSRKCPNCDYVSFISMADNRSKELAFESVALISKALSLLEAGQLGVVSFGESVQLLHPLHETFNDTSGPKILQQFTFEQKKTKISELVDFVNALMSHARSTSSAQLSSTAQLLLIVSDGRGLFSEGSECVHQAIRRAKQAGLFMVFVILDNPEGKDSILDIRVPIFDSSNGKLLGIKPYLDSFPFPFYVILRDIQTLPVVLSDALRQWFELFFIGPDNEWWKKYALTSNLACIYLHRANIWHISIMFENRRTGPTCSKFVCKTFSFFATWIKSSHCVRQLLPVHFSITAFPPYFVRFLIKSAALPFNRWPHVRIGWTDAKWLERCRARRRFPRQRSKQSDAQSRSCQIQIMTIPYGLSQRGLQAAVVCWLISAVIGFISGCCSLQLFSFLAIIAFPAVGIYSFMNVDPSTKAVLVTGCDSGFGNALALHLHDLGFVVFAGCLMKDQAGDGVKQLDEVGKSTGRLITVQLNVTSEDQVAAAVETVRTKLPSSIKGLWAVVNNAGFSTFGEMEWVPLSVYETVASINLFGLIRVTKGFLPLIREAQGRVVNVASMLGRMGAYGRSPYCATKFGVEAISDCLRMEMKKFNVDVAVIEPGNFIAGTSLYNADVVKAQSKKMWDGMSDEIRNAYGQEYFDKKTEVMLSYTTAGVSDVSPVVDAMTDAVIRVYPRCRYQPMAAYEYFKIFVATHLPEFVFDALFL</sequence>
<dbReference type="SUPFAM" id="SSF51735">
    <property type="entry name" value="NAD(P)-binding Rossmann-fold domains"/>
    <property type="match status" value="1"/>
</dbReference>
<keyword evidence="3" id="KW-0560">Oxidoreductase</keyword>
<dbReference type="PANTHER" id="PTHR48103:SF2">
    <property type="entry name" value="MIDASIN"/>
    <property type="match status" value="1"/>
</dbReference>
<feature type="compositionally biased region" description="Acidic residues" evidence="4">
    <location>
        <begin position="2217"/>
        <end position="2229"/>
    </location>
</feature>
<dbReference type="SUPFAM" id="SSF53300">
    <property type="entry name" value="vWA-like"/>
    <property type="match status" value="1"/>
</dbReference>
<reference evidence="7 8" key="1">
    <citation type="submission" date="2016-03" db="EMBL/GenBank/DDBJ databases">
        <title>EvidentialGene: Evidence-directed Construction of Genes on Genomes.</title>
        <authorList>
            <person name="Gilbert D.G."/>
            <person name="Choi J.-H."/>
            <person name="Mockaitis K."/>
            <person name="Colbourne J."/>
            <person name="Pfrender M."/>
        </authorList>
    </citation>
    <scope>NUCLEOTIDE SEQUENCE [LARGE SCALE GENOMIC DNA]</scope>
    <source>
        <strain evidence="7 8">Xinb3</strain>
        <tissue evidence="7">Complete organism</tissue>
    </source>
</reference>
<dbReference type="GO" id="GO:0000055">
    <property type="term" value="P:ribosomal large subunit export from nucleus"/>
    <property type="evidence" value="ECO:0007669"/>
    <property type="project" value="TreeGrafter"/>
</dbReference>
<dbReference type="GO" id="GO:0005634">
    <property type="term" value="C:nucleus"/>
    <property type="evidence" value="ECO:0007669"/>
    <property type="project" value="TreeGrafter"/>
</dbReference>
<feature type="compositionally biased region" description="Acidic residues" evidence="4">
    <location>
        <begin position="2161"/>
        <end position="2177"/>
    </location>
</feature>
<evidence type="ECO:0000256" key="1">
    <source>
        <dbReference type="ARBA" id="ARBA00022741"/>
    </source>
</evidence>
<keyword evidence="5" id="KW-0812">Transmembrane</keyword>
<feature type="compositionally biased region" description="Basic and acidic residues" evidence="4">
    <location>
        <begin position="2091"/>
        <end position="2101"/>
    </location>
</feature>
<evidence type="ECO:0000256" key="2">
    <source>
        <dbReference type="ARBA" id="ARBA00022840"/>
    </source>
</evidence>
<feature type="transmembrane region" description="Helical" evidence="5">
    <location>
        <begin position="3130"/>
        <end position="3148"/>
    </location>
</feature>
<dbReference type="SUPFAM" id="SSF52540">
    <property type="entry name" value="P-loop containing nucleoside triphosphate hydrolases"/>
    <property type="match status" value="1"/>
</dbReference>
<dbReference type="Gene3D" id="3.40.50.720">
    <property type="entry name" value="NAD(P)-binding Rossmann-like Domain"/>
    <property type="match status" value="1"/>
</dbReference>
<gene>
    <name evidence="7" type="ORF">APZ42_019484</name>
</gene>
<comment type="caution">
    <text evidence="7">The sequence shown here is derived from an EMBL/GenBank/DDBJ whole genome shotgun (WGS) entry which is preliminary data.</text>
</comment>
<feature type="region of interest" description="Disordered" evidence="4">
    <location>
        <begin position="2037"/>
        <end position="2503"/>
    </location>
</feature>
<dbReference type="OrthoDB" id="2102561at2759"/>
<name>A0A162CNH2_9CRUS</name>
<dbReference type="InterPro" id="IPR036291">
    <property type="entry name" value="NAD(P)-bd_dom_sf"/>
</dbReference>
<dbReference type="Pfam" id="PF00106">
    <property type="entry name" value="adh_short"/>
    <property type="match status" value="1"/>
</dbReference>
<dbReference type="STRING" id="35525.A0A162CNH2"/>
<feature type="compositionally biased region" description="Acidic residues" evidence="4">
    <location>
        <begin position="2102"/>
        <end position="2113"/>
    </location>
</feature>
<accession>A0A162CNH2</accession>
<dbReference type="InterPro" id="IPR002035">
    <property type="entry name" value="VWF_A"/>
</dbReference>
<feature type="compositionally biased region" description="Basic and acidic residues" evidence="4">
    <location>
        <begin position="2202"/>
        <end position="2216"/>
    </location>
</feature>
<evidence type="ECO:0000256" key="4">
    <source>
        <dbReference type="SAM" id="MobiDB-lite"/>
    </source>
</evidence>